<keyword evidence="1" id="KW-0472">Membrane</keyword>
<feature type="transmembrane region" description="Helical" evidence="1">
    <location>
        <begin position="93"/>
        <end position="115"/>
    </location>
</feature>
<dbReference type="EMBL" id="JACJII010000001">
    <property type="protein sequence ID" value="MBA9008038.1"/>
    <property type="molecule type" value="Genomic_DNA"/>
</dbReference>
<feature type="domain" description="General stress protein 17M-like" evidence="2">
    <location>
        <begin position="17"/>
        <end position="90"/>
    </location>
</feature>
<name>A0A7W3RC44_9ACTN</name>
<accession>A0A7W3RC44</accession>
<evidence type="ECO:0000259" key="2">
    <source>
        <dbReference type="Pfam" id="PF11181"/>
    </source>
</evidence>
<evidence type="ECO:0000313" key="3">
    <source>
        <dbReference type="EMBL" id="MBA9008038.1"/>
    </source>
</evidence>
<feature type="transmembrane region" description="Helical" evidence="1">
    <location>
        <begin position="67"/>
        <end position="87"/>
    </location>
</feature>
<keyword evidence="1" id="KW-1133">Transmembrane helix</keyword>
<proteinExistence type="predicted"/>
<gene>
    <name evidence="3" type="ORF">HNR21_006920</name>
</gene>
<protein>
    <submittedName>
        <fullName evidence="3">Putative membrane protein</fullName>
    </submittedName>
</protein>
<keyword evidence="1" id="KW-0812">Transmembrane</keyword>
<dbReference type="RefSeq" id="WP_233359078.1">
    <property type="nucleotide sequence ID" value="NZ_JACJII010000001.1"/>
</dbReference>
<organism evidence="3 4">
    <name type="scientific">Thermomonospora cellulosilytica</name>
    <dbReference type="NCBI Taxonomy" id="1411118"/>
    <lineage>
        <taxon>Bacteria</taxon>
        <taxon>Bacillati</taxon>
        <taxon>Actinomycetota</taxon>
        <taxon>Actinomycetes</taxon>
        <taxon>Streptosporangiales</taxon>
        <taxon>Thermomonosporaceae</taxon>
        <taxon>Thermomonospora</taxon>
    </lineage>
</organism>
<evidence type="ECO:0000256" key="1">
    <source>
        <dbReference type="SAM" id="Phobius"/>
    </source>
</evidence>
<dbReference type="Pfam" id="PF11181">
    <property type="entry name" value="YflT"/>
    <property type="match status" value="1"/>
</dbReference>
<keyword evidence="4" id="KW-1185">Reference proteome</keyword>
<dbReference type="AlphaFoldDB" id="A0A7W3RC44"/>
<dbReference type="Proteomes" id="UP000539313">
    <property type="component" value="Unassembled WGS sequence"/>
</dbReference>
<dbReference type="InterPro" id="IPR025889">
    <property type="entry name" value="GSP17M-like_dom"/>
</dbReference>
<reference evidence="3 4" key="1">
    <citation type="submission" date="2020-08" db="EMBL/GenBank/DDBJ databases">
        <title>Sequencing the genomes of 1000 actinobacteria strains.</title>
        <authorList>
            <person name="Klenk H.-P."/>
        </authorList>
    </citation>
    <scope>NUCLEOTIDE SEQUENCE [LARGE SCALE GENOMIC DNA]</scope>
    <source>
        <strain evidence="3 4">DSM 45823</strain>
    </source>
</reference>
<evidence type="ECO:0000313" key="4">
    <source>
        <dbReference type="Proteomes" id="UP000539313"/>
    </source>
</evidence>
<comment type="caution">
    <text evidence="3">The sequence shown here is derived from an EMBL/GenBank/DDBJ whole genome shotgun (WGS) entry which is preliminary data.</text>
</comment>
<sequence length="159" mass="16787">MVTTPPLNRTLLRTEPIATFTDYAGAQQAVDRLSDLQFPVEHAVIVGADLRLVEQVLGRLTVLRATLSGAASGAWFGLLIGLFFAIFTPGGLSWLGVILAGLVWGAVAGALFGAVSHALTGGHRDFVSRSSFVASTYEVRVDSEYAARARDLLESGATP</sequence>